<dbReference type="EMBL" id="FQVE01000006">
    <property type="protein sequence ID" value="SHG50784.1"/>
    <property type="molecule type" value="Genomic_DNA"/>
</dbReference>
<dbReference type="Proteomes" id="UP000184108">
    <property type="component" value="Unassembled WGS sequence"/>
</dbReference>
<evidence type="ECO:0000313" key="1">
    <source>
        <dbReference type="EMBL" id="SHG50784.1"/>
    </source>
</evidence>
<dbReference type="RefSeq" id="WP_073175283.1">
    <property type="nucleotide sequence ID" value="NZ_FQVE01000006.1"/>
</dbReference>
<name>A0A1M5KCW6_9FLAO</name>
<dbReference type="AlphaFoldDB" id="A0A1M5KCW6"/>
<sequence length="164" mass="19035">MSGIKLLLLSLILCTSCSKKQKNTVREPYRNWGTLEIKTRYQTLTISKFSDSAEYYYITDSKGEFKTFTEPKYQAENDKQEKQKIFFTKAEKDSLSKYIYESVTQPKFTNVLATDYVGNVVLKLDTGNMNLVCEYYSVGDWTTVSENTKKIYDLISKKIKISKQ</sequence>
<protein>
    <submittedName>
        <fullName evidence="1">Uncharacterized protein</fullName>
    </submittedName>
</protein>
<evidence type="ECO:0000313" key="2">
    <source>
        <dbReference type="Proteomes" id="UP000184108"/>
    </source>
</evidence>
<proteinExistence type="predicted"/>
<reference evidence="2" key="1">
    <citation type="submission" date="2016-11" db="EMBL/GenBank/DDBJ databases">
        <authorList>
            <person name="Varghese N."/>
            <person name="Submissions S."/>
        </authorList>
    </citation>
    <scope>NUCLEOTIDE SEQUENCE [LARGE SCALE GENOMIC DNA]</scope>
    <source>
        <strain evidence="2">YR203</strain>
    </source>
</reference>
<gene>
    <name evidence="1" type="ORF">SAMN02787073_4335</name>
</gene>
<accession>A0A1M5KCW6</accession>
<organism evidence="1 2">
    <name type="scientific">Chryseobacterium vrystaatense</name>
    <dbReference type="NCBI Taxonomy" id="307480"/>
    <lineage>
        <taxon>Bacteria</taxon>
        <taxon>Pseudomonadati</taxon>
        <taxon>Bacteroidota</taxon>
        <taxon>Flavobacteriia</taxon>
        <taxon>Flavobacteriales</taxon>
        <taxon>Weeksellaceae</taxon>
        <taxon>Chryseobacterium group</taxon>
        <taxon>Chryseobacterium</taxon>
    </lineage>
</organism>